<dbReference type="SUPFAM" id="SSF161084">
    <property type="entry name" value="MAPEG domain-like"/>
    <property type="match status" value="1"/>
</dbReference>
<keyword evidence="11" id="KW-0007">Acetylation</keyword>
<comment type="similarity">
    <text evidence="4">Belongs to the MAPEG family.</text>
</comment>
<evidence type="ECO:0000256" key="12">
    <source>
        <dbReference type="ARBA" id="ARBA00023128"/>
    </source>
</evidence>
<dbReference type="Gene3D" id="1.20.120.550">
    <property type="entry name" value="Membrane associated eicosanoid/glutathione metabolism-like domain"/>
    <property type="match status" value="1"/>
</dbReference>
<evidence type="ECO:0000256" key="1">
    <source>
        <dbReference type="ARBA" id="ARBA00003701"/>
    </source>
</evidence>
<evidence type="ECO:0000313" key="19">
    <source>
        <dbReference type="EnsemblMetazoa" id="PHUM080470-PA"/>
    </source>
</evidence>
<evidence type="ECO:0000256" key="11">
    <source>
        <dbReference type="ARBA" id="ARBA00022990"/>
    </source>
</evidence>
<comment type="subunit">
    <text evidence="14">Homotrimer; The trimer binds only one molecule of glutathione.</text>
</comment>
<evidence type="ECO:0000313" key="20">
    <source>
        <dbReference type="Proteomes" id="UP000009046"/>
    </source>
</evidence>
<keyword evidence="18" id="KW-0413">Isomerase</keyword>
<dbReference type="FunFam" id="1.20.120.550:FF:000002">
    <property type="entry name" value="Microsomal glutathione S-transferase 1"/>
    <property type="match status" value="1"/>
</dbReference>
<keyword evidence="7 17" id="KW-0812">Transmembrane</keyword>
<dbReference type="InterPro" id="IPR001129">
    <property type="entry name" value="Membr-assoc_MAPEG"/>
</dbReference>
<keyword evidence="10 17" id="KW-1133">Transmembrane helix</keyword>
<dbReference type="InterPro" id="IPR040162">
    <property type="entry name" value="MGST1-like"/>
</dbReference>
<dbReference type="EMBL" id="DS235048">
    <property type="protein sequence ID" value="EEB10983.1"/>
    <property type="molecule type" value="Genomic_DNA"/>
</dbReference>
<dbReference type="Pfam" id="PF01124">
    <property type="entry name" value="MAPEG"/>
    <property type="match status" value="1"/>
</dbReference>
<evidence type="ECO:0000256" key="7">
    <source>
        <dbReference type="ARBA" id="ARBA00022692"/>
    </source>
</evidence>
<evidence type="ECO:0000256" key="3">
    <source>
        <dbReference type="ARBA" id="ARBA00004477"/>
    </source>
</evidence>
<evidence type="ECO:0000313" key="18">
    <source>
        <dbReference type="EMBL" id="EEB10983.1"/>
    </source>
</evidence>
<dbReference type="CTD" id="8231389"/>
<evidence type="ECO:0000256" key="2">
    <source>
        <dbReference type="ARBA" id="ARBA00004294"/>
    </source>
</evidence>
<comment type="function">
    <text evidence="1">Conjugation of reduced glutathione to a wide number of exogenous and endogenous hydrophobic electrophiles.</text>
</comment>
<accession>E0VC77</accession>
<reference evidence="19" key="3">
    <citation type="submission" date="2021-02" db="UniProtKB">
        <authorList>
            <consortium name="EnsemblMetazoa"/>
        </authorList>
    </citation>
    <scope>IDENTIFICATION</scope>
    <source>
        <strain evidence="19">USDA</strain>
    </source>
</reference>
<dbReference type="EC" id="2.5.1.18" evidence="5"/>
<dbReference type="PANTHER" id="PTHR10689">
    <property type="entry name" value="MICROSOMAL GLUTATHIONE S-TRANSFERASE 1"/>
    <property type="match status" value="1"/>
</dbReference>
<evidence type="ECO:0000256" key="17">
    <source>
        <dbReference type="SAM" id="Phobius"/>
    </source>
</evidence>
<dbReference type="VEuPathDB" id="VectorBase:PHUM080470"/>
<keyword evidence="8" id="KW-1000">Mitochondrion outer membrane</keyword>
<dbReference type="InParanoid" id="E0VC77"/>
<dbReference type="HOGENOM" id="CLU_105467_0_0_1"/>
<dbReference type="EMBL" id="AAZO01000961">
    <property type="status" value="NOT_ANNOTATED_CDS"/>
    <property type="molecule type" value="Genomic_DNA"/>
</dbReference>
<keyword evidence="6" id="KW-0808">Transferase</keyword>
<evidence type="ECO:0000256" key="6">
    <source>
        <dbReference type="ARBA" id="ARBA00022679"/>
    </source>
</evidence>
<feature type="transmembrane region" description="Helical" evidence="17">
    <location>
        <begin position="17"/>
        <end position="35"/>
    </location>
</feature>
<evidence type="ECO:0000256" key="9">
    <source>
        <dbReference type="ARBA" id="ARBA00022824"/>
    </source>
</evidence>
<sequence>MSTGHATIDFTTSTFKVFYTCASLLVIKVLFMVVLTARMRWKKKVVCTPEDLKIRKGLKVKRDDPDVERMRRAHLNDLENIIIFISVACMYATLNPSPFLAIPLFIAYTLSRYAHTYVYAISVKKQPARLVSFAVGFAITIYMAGNVVYTLRESM</sequence>
<dbReference type="AlphaFoldDB" id="E0VC77"/>
<comment type="subcellular location">
    <subcellularLocation>
        <location evidence="3">Endoplasmic reticulum membrane</location>
        <topology evidence="3">Multi-pass membrane protein</topology>
    </subcellularLocation>
    <subcellularLocation>
        <location evidence="2">Mitochondrion outer membrane</location>
    </subcellularLocation>
</comment>
<evidence type="ECO:0000256" key="15">
    <source>
        <dbReference type="ARBA" id="ARBA00039397"/>
    </source>
</evidence>
<dbReference type="GeneID" id="8231389"/>
<feature type="transmembrane region" description="Helical" evidence="17">
    <location>
        <begin position="78"/>
        <end position="94"/>
    </location>
</feature>
<keyword evidence="20" id="KW-1185">Reference proteome</keyword>
<gene>
    <name evidence="19" type="primary">8231389</name>
    <name evidence="18" type="ORF">Phum_PHUM080470</name>
</gene>
<evidence type="ECO:0000256" key="14">
    <source>
        <dbReference type="ARBA" id="ARBA00038540"/>
    </source>
</evidence>
<proteinExistence type="inferred from homology"/>
<evidence type="ECO:0000256" key="10">
    <source>
        <dbReference type="ARBA" id="ARBA00022989"/>
    </source>
</evidence>
<dbReference type="PANTHER" id="PTHR10689:SF6">
    <property type="entry name" value="MICROSOMAL GLUTATHIONE S-TRANSFERASE 1"/>
    <property type="match status" value="1"/>
</dbReference>
<evidence type="ECO:0000256" key="4">
    <source>
        <dbReference type="ARBA" id="ARBA00010459"/>
    </source>
</evidence>
<name>E0VC77_PEDHC</name>
<organism>
    <name type="scientific">Pediculus humanus subsp. corporis</name>
    <name type="common">Body louse</name>
    <dbReference type="NCBI Taxonomy" id="121224"/>
    <lineage>
        <taxon>Eukaryota</taxon>
        <taxon>Metazoa</taxon>
        <taxon>Ecdysozoa</taxon>
        <taxon>Arthropoda</taxon>
        <taxon>Hexapoda</taxon>
        <taxon>Insecta</taxon>
        <taxon>Pterygota</taxon>
        <taxon>Neoptera</taxon>
        <taxon>Paraneoptera</taxon>
        <taxon>Psocodea</taxon>
        <taxon>Troctomorpha</taxon>
        <taxon>Phthiraptera</taxon>
        <taxon>Anoplura</taxon>
        <taxon>Pediculidae</taxon>
        <taxon>Pediculus</taxon>
    </lineage>
</organism>
<reference evidence="18" key="1">
    <citation type="submission" date="2007-04" db="EMBL/GenBank/DDBJ databases">
        <title>Annotation of Pediculus humanus corporis strain USDA.</title>
        <authorList>
            <person name="Kirkness E."/>
            <person name="Hannick L."/>
            <person name="Hass B."/>
            <person name="Bruggner R."/>
            <person name="Lawson D."/>
            <person name="Bidwell S."/>
            <person name="Joardar V."/>
            <person name="Caler E."/>
            <person name="Walenz B."/>
            <person name="Inman J."/>
            <person name="Schobel S."/>
            <person name="Galinsky K."/>
            <person name="Amedeo P."/>
            <person name="Strausberg R."/>
        </authorList>
    </citation>
    <scope>NUCLEOTIDE SEQUENCE</scope>
    <source>
        <strain evidence="18">USDA</strain>
    </source>
</reference>
<dbReference type="Proteomes" id="UP000009046">
    <property type="component" value="Unassembled WGS sequence"/>
</dbReference>
<dbReference type="GO" id="GO:0005789">
    <property type="term" value="C:endoplasmic reticulum membrane"/>
    <property type="evidence" value="ECO:0007669"/>
    <property type="project" value="UniProtKB-SubCell"/>
</dbReference>
<dbReference type="RefSeq" id="XP_002423721.1">
    <property type="nucleotide sequence ID" value="XM_002423676.1"/>
</dbReference>
<evidence type="ECO:0000256" key="5">
    <source>
        <dbReference type="ARBA" id="ARBA00012452"/>
    </source>
</evidence>
<dbReference type="eggNOG" id="ENOG502S0BD">
    <property type="taxonomic scope" value="Eukaryota"/>
</dbReference>
<dbReference type="OrthoDB" id="193139at2759"/>
<keyword evidence="9" id="KW-0256">Endoplasmic reticulum</keyword>
<evidence type="ECO:0000256" key="8">
    <source>
        <dbReference type="ARBA" id="ARBA00022787"/>
    </source>
</evidence>
<dbReference type="OMA" id="RAQRCHH"/>
<reference evidence="18" key="2">
    <citation type="submission" date="2007-04" db="EMBL/GenBank/DDBJ databases">
        <title>The genome of the human body louse.</title>
        <authorList>
            <consortium name="The Human Body Louse Genome Consortium"/>
            <person name="Kirkness E."/>
            <person name="Walenz B."/>
            <person name="Hass B."/>
            <person name="Bruggner R."/>
            <person name="Strausberg R."/>
        </authorList>
    </citation>
    <scope>NUCLEOTIDE SEQUENCE</scope>
    <source>
        <strain evidence="18">USDA</strain>
    </source>
</reference>
<dbReference type="GO" id="GO:0004364">
    <property type="term" value="F:glutathione transferase activity"/>
    <property type="evidence" value="ECO:0007669"/>
    <property type="project" value="UniProtKB-EC"/>
</dbReference>
<comment type="catalytic activity">
    <reaction evidence="16">
        <text>RX + glutathione = an S-substituted glutathione + a halide anion + H(+)</text>
        <dbReference type="Rhea" id="RHEA:16437"/>
        <dbReference type="ChEBI" id="CHEBI:15378"/>
        <dbReference type="ChEBI" id="CHEBI:16042"/>
        <dbReference type="ChEBI" id="CHEBI:17792"/>
        <dbReference type="ChEBI" id="CHEBI:57925"/>
        <dbReference type="ChEBI" id="CHEBI:90779"/>
        <dbReference type="EC" id="2.5.1.18"/>
    </reaction>
    <physiologicalReaction direction="left-to-right" evidence="16">
        <dbReference type="Rhea" id="RHEA:16438"/>
    </physiologicalReaction>
</comment>
<keyword evidence="13 17" id="KW-0472">Membrane</keyword>
<dbReference type="STRING" id="121224.E0VC77"/>
<keyword evidence="12" id="KW-0496">Mitochondrion</keyword>
<dbReference type="KEGG" id="phu:Phum_PHUM080470"/>
<dbReference type="InterPro" id="IPR023352">
    <property type="entry name" value="MAPEG-like_dom_sf"/>
</dbReference>
<dbReference type="EnsemblMetazoa" id="PHUM080470-RA">
    <property type="protein sequence ID" value="PHUM080470-PA"/>
    <property type="gene ID" value="PHUM080470"/>
</dbReference>
<feature type="transmembrane region" description="Helical" evidence="17">
    <location>
        <begin position="130"/>
        <end position="149"/>
    </location>
</feature>
<dbReference type="GO" id="GO:0005741">
    <property type="term" value="C:mitochondrial outer membrane"/>
    <property type="evidence" value="ECO:0007669"/>
    <property type="project" value="UniProtKB-SubCell"/>
</dbReference>
<evidence type="ECO:0000256" key="16">
    <source>
        <dbReference type="ARBA" id="ARBA00049385"/>
    </source>
</evidence>
<protein>
    <recommendedName>
        <fullName evidence="15">Microsomal glutathione S-transferase 1</fullName>
        <ecNumber evidence="5">2.5.1.18</ecNumber>
    </recommendedName>
</protein>
<dbReference type="GO" id="GO:0016853">
    <property type="term" value="F:isomerase activity"/>
    <property type="evidence" value="ECO:0007669"/>
    <property type="project" value="UniProtKB-KW"/>
</dbReference>
<evidence type="ECO:0000256" key="13">
    <source>
        <dbReference type="ARBA" id="ARBA00023136"/>
    </source>
</evidence>